<dbReference type="OrthoDB" id="9799092at2"/>
<name>A0A163M3S1_9BACL</name>
<protein>
    <submittedName>
        <fullName evidence="1">Tunicamycin resistance protein</fullName>
    </submittedName>
</protein>
<dbReference type="RefSeq" id="WP_006210742.1">
    <property type="nucleotide sequence ID" value="NZ_CP147845.1"/>
</dbReference>
<dbReference type="AlphaFoldDB" id="A0A163M3S1"/>
<accession>A0A163M3S1</accession>
<dbReference type="Gene3D" id="3.40.50.300">
    <property type="entry name" value="P-loop containing nucleotide triphosphate hydrolases"/>
    <property type="match status" value="1"/>
</dbReference>
<dbReference type="STRING" id="59843.A3958_22940"/>
<dbReference type="SUPFAM" id="SSF52540">
    <property type="entry name" value="P-loop containing nucleoside triphosphate hydrolases"/>
    <property type="match status" value="1"/>
</dbReference>
<dbReference type="Proteomes" id="UP000076796">
    <property type="component" value="Unassembled WGS sequence"/>
</dbReference>
<comment type="caution">
    <text evidence="1">The sequence shown here is derived from an EMBL/GenBank/DDBJ whole genome shotgun (WGS) entry which is preliminary data.</text>
</comment>
<evidence type="ECO:0000313" key="1">
    <source>
        <dbReference type="EMBL" id="KZS48716.1"/>
    </source>
</evidence>
<evidence type="ECO:0000313" key="2">
    <source>
        <dbReference type="Proteomes" id="UP000076796"/>
    </source>
</evidence>
<dbReference type="EMBL" id="LWMH01000001">
    <property type="protein sequence ID" value="KZS48716.1"/>
    <property type="molecule type" value="Genomic_DNA"/>
</dbReference>
<keyword evidence="2" id="KW-1185">Reference proteome</keyword>
<dbReference type="Pfam" id="PF13671">
    <property type="entry name" value="AAA_33"/>
    <property type="match status" value="1"/>
</dbReference>
<proteinExistence type="predicted"/>
<organism evidence="1 2">
    <name type="scientific">Paenibacillus glucanolyticus</name>
    <dbReference type="NCBI Taxonomy" id="59843"/>
    <lineage>
        <taxon>Bacteria</taxon>
        <taxon>Bacillati</taxon>
        <taxon>Bacillota</taxon>
        <taxon>Bacilli</taxon>
        <taxon>Bacillales</taxon>
        <taxon>Paenibacillaceae</taxon>
        <taxon>Paenibacillus</taxon>
    </lineage>
</organism>
<sequence length="198" mass="22866">MIIWVNGAFGSGKTQAAYELHRRIPNSYVYDPENAGYFIRDNLPADVKRGDFQHYPMWREFNYSMFKYLDQESNQLIIAPMTITNADYFNEIVGHLRRDGVAVQHFTLCASKEILLRRLRSRGEGPNSWAAQQIDRCIDGFSSEVFRHHIDTDHLTIDAVVETIGALARVDLLPDHRSPAKKTIDRIRTKLAHIRFFG</sequence>
<dbReference type="InterPro" id="IPR027417">
    <property type="entry name" value="P-loop_NTPase"/>
</dbReference>
<reference evidence="1" key="1">
    <citation type="journal article" date="2016" name="Genome Announc.">
        <title>Draft genomes of two strains of Paenibacillus glucanolyticus with capability to degrade lignocellulose.</title>
        <authorList>
            <person name="Mathews S.L."/>
            <person name="Pawlak J."/>
            <person name="Grunden A.M."/>
        </authorList>
    </citation>
    <scope>NUCLEOTIDE SEQUENCE [LARGE SCALE GENOMIC DNA]</scope>
    <source>
        <strain evidence="1">SLM1</strain>
    </source>
</reference>
<dbReference type="GeneID" id="97555709"/>
<gene>
    <name evidence="1" type="ORF">AWU65_23670</name>
</gene>